<dbReference type="RefSeq" id="WP_119397508.1">
    <property type="nucleotide sequence ID" value="NZ_QWJJ01000002.1"/>
</dbReference>
<organism evidence="2 3">
    <name type="scientific">Pseudooceanicola sediminis</name>
    <dbReference type="NCBI Taxonomy" id="2211117"/>
    <lineage>
        <taxon>Bacteria</taxon>
        <taxon>Pseudomonadati</taxon>
        <taxon>Pseudomonadota</taxon>
        <taxon>Alphaproteobacteria</taxon>
        <taxon>Rhodobacterales</taxon>
        <taxon>Paracoccaceae</taxon>
        <taxon>Pseudooceanicola</taxon>
    </lineage>
</organism>
<dbReference type="Proteomes" id="UP000265848">
    <property type="component" value="Unassembled WGS sequence"/>
</dbReference>
<evidence type="ECO:0000259" key="1">
    <source>
        <dbReference type="Pfam" id="PF01370"/>
    </source>
</evidence>
<gene>
    <name evidence="2" type="ORF">DL237_02830</name>
</gene>
<evidence type="ECO:0000313" key="3">
    <source>
        <dbReference type="Proteomes" id="UP000265848"/>
    </source>
</evidence>
<dbReference type="EMBL" id="QWJJ01000002">
    <property type="protein sequence ID" value="RII40268.1"/>
    <property type="molecule type" value="Genomic_DNA"/>
</dbReference>
<accession>A0A399J4B6</accession>
<feature type="domain" description="NAD-dependent epimerase/dehydratase" evidence="1">
    <location>
        <begin position="83"/>
        <end position="177"/>
    </location>
</feature>
<dbReference type="AlphaFoldDB" id="A0A399J4B6"/>
<dbReference type="InterPro" id="IPR001509">
    <property type="entry name" value="Epimerase_deHydtase"/>
</dbReference>
<dbReference type="OrthoDB" id="7687386at2"/>
<protein>
    <submittedName>
        <fullName evidence="2">NAD-dependent epimerase/dehydratase family protein</fullName>
    </submittedName>
</protein>
<keyword evidence="3" id="KW-1185">Reference proteome</keyword>
<evidence type="ECO:0000313" key="2">
    <source>
        <dbReference type="EMBL" id="RII40268.1"/>
    </source>
</evidence>
<name>A0A399J4B6_9RHOB</name>
<dbReference type="InterPro" id="IPR036291">
    <property type="entry name" value="NAD(P)-bd_dom_sf"/>
</dbReference>
<comment type="caution">
    <text evidence="2">The sequence shown here is derived from an EMBL/GenBank/DDBJ whole genome shotgun (WGS) entry which is preliminary data.</text>
</comment>
<proteinExistence type="predicted"/>
<sequence length="303" mass="31726">MTRPTTEQATPGQVLFLGADGRVGRMLRQVLACPPQDLRPFAKRPLVWQSRRPQSGPDDLCWSPGDPPPAGLHPHTIVALWGVTAGDGAALAQNTSLALAALDLAHRTGARRVLHLSSAAVYGAPPAPVSETSVPLPSTAYGAAKLAMEHAIADWHAQTRTGPRSTVLRLGNVAGADALFANLSGPLTLDRFAGGQGPSRSYIAPCDLARVIARLASGPLAQMPALLNVAGPFPVAMSDIARAAGVAMFWRDAPPAALAQMHLVTEALHALGLRLPDSASPARLVAQWRTYVPAPALIRRARG</sequence>
<reference evidence="2 3" key="1">
    <citation type="submission" date="2018-08" db="EMBL/GenBank/DDBJ databases">
        <title>Pseudooceanicola sediminis CY03 in the family Rhodobacteracea.</title>
        <authorList>
            <person name="Zhang Y.-J."/>
        </authorList>
    </citation>
    <scope>NUCLEOTIDE SEQUENCE [LARGE SCALE GENOMIC DNA]</scope>
    <source>
        <strain evidence="2 3">CY03</strain>
    </source>
</reference>
<dbReference type="SUPFAM" id="SSF51735">
    <property type="entry name" value="NAD(P)-binding Rossmann-fold domains"/>
    <property type="match status" value="1"/>
</dbReference>
<dbReference type="Pfam" id="PF01370">
    <property type="entry name" value="Epimerase"/>
    <property type="match status" value="1"/>
</dbReference>
<dbReference type="Gene3D" id="3.40.50.720">
    <property type="entry name" value="NAD(P)-binding Rossmann-like Domain"/>
    <property type="match status" value="1"/>
</dbReference>